<organism evidence="8 9">
    <name type="scientific">Coccomyxa viridis</name>
    <dbReference type="NCBI Taxonomy" id="1274662"/>
    <lineage>
        <taxon>Eukaryota</taxon>
        <taxon>Viridiplantae</taxon>
        <taxon>Chlorophyta</taxon>
        <taxon>core chlorophytes</taxon>
        <taxon>Trebouxiophyceae</taxon>
        <taxon>Trebouxiophyceae incertae sedis</taxon>
        <taxon>Coccomyxaceae</taxon>
        <taxon>Coccomyxa</taxon>
    </lineage>
</organism>
<comment type="cofactor">
    <cofactor evidence="1">
        <name>Ca(2+)</name>
        <dbReference type="ChEBI" id="CHEBI:29108"/>
    </cofactor>
</comment>
<dbReference type="EC" id="3.2.1.-" evidence="6"/>
<dbReference type="PANTHER" id="PTHR11742:SF6">
    <property type="entry name" value="MANNOSYL-OLIGOSACCHARIDE ALPHA-1,2-MANNOSIDASE IA-RELATED"/>
    <property type="match status" value="1"/>
</dbReference>
<keyword evidence="5" id="KW-1015">Disulfide bond</keyword>
<evidence type="ECO:0000313" key="9">
    <source>
        <dbReference type="Proteomes" id="UP001497392"/>
    </source>
</evidence>
<dbReference type="EMBL" id="CAXHTA020000017">
    <property type="protein sequence ID" value="CAL5227958.1"/>
    <property type="molecule type" value="Genomic_DNA"/>
</dbReference>
<keyword evidence="9" id="KW-1185">Reference proteome</keyword>
<comment type="similarity">
    <text evidence="3 6">Belongs to the glycosyl hydrolase 47 family.</text>
</comment>
<evidence type="ECO:0000256" key="6">
    <source>
        <dbReference type="RuleBase" id="RU361193"/>
    </source>
</evidence>
<dbReference type="SUPFAM" id="SSF48225">
    <property type="entry name" value="Seven-hairpin glycosidases"/>
    <property type="match status" value="1"/>
</dbReference>
<comment type="pathway">
    <text evidence="2">Protein modification; protein glycosylation.</text>
</comment>
<evidence type="ECO:0000313" key="8">
    <source>
        <dbReference type="EMBL" id="CAL5227958.1"/>
    </source>
</evidence>
<evidence type="ECO:0000256" key="2">
    <source>
        <dbReference type="ARBA" id="ARBA00004922"/>
    </source>
</evidence>
<dbReference type="Gene3D" id="1.50.10.10">
    <property type="match status" value="1"/>
</dbReference>
<name>A0ABP1GBC5_9CHLO</name>
<proteinExistence type="inferred from homology"/>
<protein>
    <recommendedName>
        <fullName evidence="6">alpha-1,2-Mannosidase</fullName>
        <ecNumber evidence="6">3.2.1.-</ecNumber>
    </recommendedName>
</protein>
<evidence type="ECO:0000256" key="4">
    <source>
        <dbReference type="ARBA" id="ARBA00022801"/>
    </source>
</evidence>
<dbReference type="PRINTS" id="PR00747">
    <property type="entry name" value="GLYHDRLASE47"/>
</dbReference>
<keyword evidence="4 6" id="KW-0378">Hydrolase</keyword>
<dbReference type="Pfam" id="PF01532">
    <property type="entry name" value="Glyco_hydro_47"/>
    <property type="match status" value="1"/>
</dbReference>
<dbReference type="InterPro" id="IPR050749">
    <property type="entry name" value="Glycosyl_Hydrolase_47"/>
</dbReference>
<evidence type="ECO:0000256" key="1">
    <source>
        <dbReference type="ARBA" id="ARBA00001913"/>
    </source>
</evidence>
<sequence length="683" mass="75722">MRPQSLLIVIVLFVLLGGYALFLQSKLTLEEPGSRGFIRSRGFKGEGQDSVPAEIDRAKLLALASEEELALMKKTQQLAEEVAGLAKELKRERLALSRAQQVPLTQSTAGMMAQPKKDAGMASMLKPPPAQQQGQGAQSLAGVMAALNYTGVESMLKPPPAPAVPAAAAQEVPAGEGAGEGSQAGAQLAQLGEDKPPQTEGQAAGDSMTDAEKQAEIKEALQHSWKGYTDYAWGMDELTPLTKAGKQSFGGLGATLVDTLDTLWLMDLKDEFQKARDWIVNELNFNKFYDASVFETIIRVLGGMLTAHELSGDAGFLTRAEELVKILMHAFDTETGIPYGQINLQMQTGKNPAWTQKASILSEFGTEQLELIQTSLKTGNPVYAQKTEAVIRFLNQKYPDKGLLPLYIHPQTGDATTQMVSMGAMGDSYYEYLLKVWIYKGRRKEDDMYRGMWERSMDEMLAKLLFKNEESGYTYVAEFARVDVVKHKMDHLSCFIPAMLALGAHAGAVKEEKAKRYMQVAEELTHTCWQMYHQMPTGLAPEYVEFRDGEGMVTREKARHNLLRPEALEAMFVLWRTTRNPIYKDWAWQMFQAFQTHCRADAGYAGLKDVTVMPPEKDNTMQSFWLAETLKYLWLIFASPDVISLDEWVLNTEAHPLPILKELPPFLAGGSSGNSGSTDSSVQ</sequence>
<dbReference type="InterPro" id="IPR036026">
    <property type="entry name" value="Seven-hairpin_glycosidases"/>
</dbReference>
<accession>A0ABP1GBC5</accession>
<comment type="caution">
    <text evidence="8">The sequence shown here is derived from an EMBL/GenBank/DDBJ whole genome shotgun (WGS) entry which is preliminary data.</text>
</comment>
<dbReference type="Proteomes" id="UP001497392">
    <property type="component" value="Unassembled WGS sequence"/>
</dbReference>
<feature type="compositionally biased region" description="Low complexity" evidence="7">
    <location>
        <begin position="164"/>
        <end position="175"/>
    </location>
</feature>
<dbReference type="InterPro" id="IPR001382">
    <property type="entry name" value="Glyco_hydro_47"/>
</dbReference>
<evidence type="ECO:0000256" key="5">
    <source>
        <dbReference type="ARBA" id="ARBA00023157"/>
    </source>
</evidence>
<keyword evidence="6" id="KW-0326">Glycosidase</keyword>
<dbReference type="PANTHER" id="PTHR11742">
    <property type="entry name" value="MANNOSYL-OLIGOSACCHARIDE ALPHA-1,2-MANNOSIDASE-RELATED"/>
    <property type="match status" value="1"/>
</dbReference>
<evidence type="ECO:0000256" key="7">
    <source>
        <dbReference type="SAM" id="MobiDB-lite"/>
    </source>
</evidence>
<evidence type="ECO:0000256" key="3">
    <source>
        <dbReference type="ARBA" id="ARBA00007658"/>
    </source>
</evidence>
<reference evidence="8 9" key="1">
    <citation type="submission" date="2024-06" db="EMBL/GenBank/DDBJ databases">
        <authorList>
            <person name="Kraege A."/>
            <person name="Thomma B."/>
        </authorList>
    </citation>
    <scope>NUCLEOTIDE SEQUENCE [LARGE SCALE GENOMIC DNA]</scope>
</reference>
<gene>
    <name evidence="8" type="primary">g11006</name>
    <name evidence="8" type="ORF">VP750_LOCUS9864</name>
</gene>
<feature type="region of interest" description="Disordered" evidence="7">
    <location>
        <begin position="158"/>
        <end position="187"/>
    </location>
</feature>
<dbReference type="InterPro" id="IPR012341">
    <property type="entry name" value="6hp_glycosidase-like_sf"/>
</dbReference>
<feature type="region of interest" description="Disordered" evidence="7">
    <location>
        <begin position="105"/>
        <end position="135"/>
    </location>
</feature>